<dbReference type="FunFam" id="3.40.50.11860:FF:000001">
    <property type="entry name" value="2-(3-amino-3-carboxypropyl)histidine synthase subunit 2"/>
    <property type="match status" value="1"/>
</dbReference>
<reference evidence="11" key="1">
    <citation type="submission" date="2017-02" db="UniProtKB">
        <authorList>
            <consortium name="WormBaseParasite"/>
        </authorList>
    </citation>
    <scope>IDENTIFICATION</scope>
</reference>
<reference evidence="9 10" key="2">
    <citation type="submission" date="2018-10" db="EMBL/GenBank/DDBJ databases">
        <authorList>
            <consortium name="Pathogen Informatics"/>
        </authorList>
    </citation>
    <scope>NUCLEOTIDE SEQUENCE [LARGE SCALE GENOMIC DNA]</scope>
</reference>
<dbReference type="UniPathway" id="UPA00559"/>
<evidence type="ECO:0000313" key="9">
    <source>
        <dbReference type="EMBL" id="VDD93967.1"/>
    </source>
</evidence>
<dbReference type="InterPro" id="IPR010014">
    <property type="entry name" value="DHP2"/>
</dbReference>
<organism evidence="11">
    <name type="scientific">Enterobius vermicularis</name>
    <name type="common">Human pinworm</name>
    <dbReference type="NCBI Taxonomy" id="51028"/>
    <lineage>
        <taxon>Eukaryota</taxon>
        <taxon>Metazoa</taxon>
        <taxon>Ecdysozoa</taxon>
        <taxon>Nematoda</taxon>
        <taxon>Chromadorea</taxon>
        <taxon>Rhabditida</taxon>
        <taxon>Spirurina</taxon>
        <taxon>Oxyuridomorpha</taxon>
        <taxon>Oxyuroidea</taxon>
        <taxon>Oxyuridae</taxon>
        <taxon>Enterobius</taxon>
    </lineage>
</organism>
<keyword evidence="10" id="KW-1185">Reference proteome</keyword>
<evidence type="ECO:0000256" key="8">
    <source>
        <dbReference type="RuleBase" id="RU364133"/>
    </source>
</evidence>
<dbReference type="NCBIfam" id="TIGR00322">
    <property type="entry name" value="diphth2_R"/>
    <property type="match status" value="1"/>
</dbReference>
<dbReference type="InterPro" id="IPR016435">
    <property type="entry name" value="DPH1/DPH2"/>
</dbReference>
<evidence type="ECO:0000256" key="2">
    <source>
        <dbReference type="ARBA" id="ARBA00005156"/>
    </source>
</evidence>
<evidence type="ECO:0000256" key="1">
    <source>
        <dbReference type="ARBA" id="ARBA00001966"/>
    </source>
</evidence>
<proteinExistence type="inferred from homology"/>
<dbReference type="WBParaSite" id="EVEC_0000927701-mRNA-1">
    <property type="protein sequence ID" value="EVEC_0000927701-mRNA-1"/>
    <property type="gene ID" value="EVEC_0000927701"/>
</dbReference>
<evidence type="ECO:0000313" key="10">
    <source>
        <dbReference type="Proteomes" id="UP000274131"/>
    </source>
</evidence>
<evidence type="ECO:0000313" key="11">
    <source>
        <dbReference type="WBParaSite" id="EVEC_0000927701-mRNA-1"/>
    </source>
</evidence>
<gene>
    <name evidence="9" type="ORF">EVEC_LOCUS8718</name>
</gene>
<comment type="function">
    <text evidence="8">Required for the first step of diphthamide biosynthesis, a post-translational modification of histidine which occurs in elongation factor 2. DPH1 and DPH2 transfer a 3-amino-3-carboxypropyl (ACP) group from S-adenosyl-L-methionine (SAM) to a histidine residue, the reaction is assisted by a reduction system comprising DPH3 and a NADH-dependent reductase. Facilitates the reduction of the catalytic iron-sulfur cluster found in the DPH1 subunit.</text>
</comment>
<dbReference type="Proteomes" id="UP000274131">
    <property type="component" value="Unassembled WGS sequence"/>
</dbReference>
<dbReference type="STRING" id="51028.A0A0N4VEZ8"/>
<sequence>MAILIFQSLSEAEKRKFFEIEKTVEWIKSNHYTRVAAQFPDSLLRFASDVVHWLEEGIDIKAFILGDSSYRSCCVDEIAAEHADVDCIIHYGDACLSEYSGRYPIQYVFGNISFSIEAFKIAFTQNCPKISDTCLLLYDVAYANYSGKSASFGRCVPEDFDNKFSDVMVAFIGQENSPLLTLWLLAHVNCTKIFAYDPLTGHSSFSQSGALRQLKKRLFLVEKVKDATTVGIVVCCVGASGVKKTIDRLRRLCKKAGKKAYVFSVGKPNVAKLSNFAGDVDVFIILSCPYGIILDTSDHYRPVVSVFEAEIALNPDKEWSASHGWIADYKAFMDDKIGEVNEQEPDMSLVTGKIRDVQSKNGHENLNNDQIILYNAGDYVGDRTWRGLDDTCLGNESTQVEEGRKGIASHYTSEAL</sequence>
<keyword evidence="6 8" id="KW-0408">Iron</keyword>
<comment type="cofactor">
    <cofactor evidence="1">
        <name>[4Fe-4S] cluster</name>
        <dbReference type="ChEBI" id="CHEBI:49883"/>
    </cofactor>
</comment>
<evidence type="ECO:0000256" key="6">
    <source>
        <dbReference type="ARBA" id="ARBA00023004"/>
    </source>
</evidence>
<dbReference type="GO" id="GO:0090560">
    <property type="term" value="F:2-(3-amino-3-carboxypropyl)histidine synthase activity"/>
    <property type="evidence" value="ECO:0007669"/>
    <property type="project" value="InterPro"/>
</dbReference>
<dbReference type="InterPro" id="IPR042263">
    <property type="entry name" value="DPH1/DPH2_1"/>
</dbReference>
<dbReference type="PANTHER" id="PTHR10762">
    <property type="entry name" value="DIPHTHAMIDE BIOSYNTHESIS PROTEIN"/>
    <property type="match status" value="1"/>
</dbReference>
<evidence type="ECO:0000256" key="7">
    <source>
        <dbReference type="ARBA" id="ARBA00023014"/>
    </source>
</evidence>
<dbReference type="InterPro" id="IPR042265">
    <property type="entry name" value="DPH1/DPH2_3"/>
</dbReference>
<protein>
    <recommendedName>
        <fullName evidence="4 8">2-(3-amino-3-carboxypropyl)histidine synthase subunit 2</fullName>
    </recommendedName>
</protein>
<dbReference type="SFLD" id="SFLDS00032">
    <property type="entry name" value="Radical_SAM_3-amino-3-carboxyp"/>
    <property type="match status" value="1"/>
</dbReference>
<name>A0A0N4VEZ8_ENTVE</name>
<dbReference type="Gene3D" id="3.40.50.11840">
    <property type="entry name" value="Diphthamide synthesis DPH1/DPH2 domain 1"/>
    <property type="match status" value="1"/>
</dbReference>
<comment type="similarity">
    <text evidence="3 8">Belongs to the DPH1/DPH2 family. DPH2 subfamily.</text>
</comment>
<dbReference type="GO" id="GO:0017183">
    <property type="term" value="P:protein histidyl modification to diphthamide"/>
    <property type="evidence" value="ECO:0007669"/>
    <property type="project" value="UniProtKB-UniPathway"/>
</dbReference>
<dbReference type="PANTHER" id="PTHR10762:SF2">
    <property type="entry name" value="2-(3-AMINO-3-CARBOXYPROPYL)HISTIDINE SYNTHASE SUBUNIT 2"/>
    <property type="match status" value="1"/>
</dbReference>
<keyword evidence="5 8" id="KW-0479">Metal-binding</keyword>
<dbReference type="OrthoDB" id="449241at2759"/>
<keyword evidence="7 8" id="KW-0411">Iron-sulfur</keyword>
<comment type="pathway">
    <text evidence="2 8">Protein modification; peptidyl-diphthamide biosynthesis.</text>
</comment>
<dbReference type="Gene3D" id="3.40.50.11860">
    <property type="entry name" value="Diphthamide synthesis DPH1/DPH2 domain 3"/>
    <property type="match status" value="1"/>
</dbReference>
<accession>A0A0N4VEZ8</accession>
<evidence type="ECO:0000256" key="3">
    <source>
        <dbReference type="ARBA" id="ARBA00006179"/>
    </source>
</evidence>
<evidence type="ECO:0000256" key="5">
    <source>
        <dbReference type="ARBA" id="ARBA00022723"/>
    </source>
</evidence>
<dbReference type="GO" id="GO:0051536">
    <property type="term" value="F:iron-sulfur cluster binding"/>
    <property type="evidence" value="ECO:0007669"/>
    <property type="project" value="UniProtKB-KW"/>
</dbReference>
<dbReference type="NCBIfam" id="TIGR00272">
    <property type="entry name" value="DPH2"/>
    <property type="match status" value="1"/>
</dbReference>
<dbReference type="Pfam" id="PF01866">
    <property type="entry name" value="Diphthamide_syn"/>
    <property type="match status" value="1"/>
</dbReference>
<dbReference type="AlphaFoldDB" id="A0A0N4VEZ8"/>
<evidence type="ECO:0000256" key="4">
    <source>
        <dbReference type="ARBA" id="ARBA00021914"/>
    </source>
</evidence>
<dbReference type="EMBL" id="UXUI01009570">
    <property type="protein sequence ID" value="VDD93967.1"/>
    <property type="molecule type" value="Genomic_DNA"/>
</dbReference>
<dbReference type="GO" id="GO:0046872">
    <property type="term" value="F:metal ion binding"/>
    <property type="evidence" value="ECO:0007669"/>
    <property type="project" value="UniProtKB-KW"/>
</dbReference>